<keyword evidence="1" id="KW-0694">RNA-binding</keyword>
<dbReference type="InterPro" id="IPR001584">
    <property type="entry name" value="Integrase_cat-core"/>
</dbReference>
<organism evidence="4 5">
    <name type="scientific">Cochliobolus sativus</name>
    <name type="common">Common root rot and spot blotch fungus</name>
    <name type="synonym">Bipolaris sorokiniana</name>
    <dbReference type="NCBI Taxonomy" id="45130"/>
    <lineage>
        <taxon>Eukaryota</taxon>
        <taxon>Fungi</taxon>
        <taxon>Dikarya</taxon>
        <taxon>Ascomycota</taxon>
        <taxon>Pezizomycotina</taxon>
        <taxon>Dothideomycetes</taxon>
        <taxon>Pleosporomycetidae</taxon>
        <taxon>Pleosporales</taxon>
        <taxon>Pleosporineae</taxon>
        <taxon>Pleosporaceae</taxon>
        <taxon>Bipolaris</taxon>
    </lineage>
</organism>
<evidence type="ECO:0000256" key="1">
    <source>
        <dbReference type="ARBA" id="ARBA00022884"/>
    </source>
</evidence>
<evidence type="ECO:0000256" key="2">
    <source>
        <dbReference type="SAM" id="MobiDB-lite"/>
    </source>
</evidence>
<comment type="caution">
    <text evidence="4">The sequence shown here is derived from an EMBL/GenBank/DDBJ whole genome shotgun (WGS) entry which is preliminary data.</text>
</comment>
<protein>
    <recommendedName>
        <fullName evidence="3">Integrase catalytic domain-containing protein</fullName>
    </recommendedName>
</protein>
<evidence type="ECO:0000259" key="3">
    <source>
        <dbReference type="PROSITE" id="PS50994"/>
    </source>
</evidence>
<dbReference type="InterPro" id="IPR012337">
    <property type="entry name" value="RNaseH-like_sf"/>
</dbReference>
<gene>
    <name evidence="4" type="ORF">GGP41_004549</name>
</gene>
<accession>A0A8H6DQ66</accession>
<evidence type="ECO:0000313" key="5">
    <source>
        <dbReference type="Proteomes" id="UP000624244"/>
    </source>
</evidence>
<dbReference type="SUPFAM" id="SSF53098">
    <property type="entry name" value="Ribonuclease H-like"/>
    <property type="match status" value="1"/>
</dbReference>
<name>A0A8H6DQ66_COCSA</name>
<dbReference type="EMBL" id="WNKQ01000024">
    <property type="protein sequence ID" value="KAF5844336.1"/>
    <property type="molecule type" value="Genomic_DNA"/>
</dbReference>
<dbReference type="AlphaFoldDB" id="A0A8H6DQ66"/>
<sequence>MSTYAVRSDIILQGQSNWELWIFIIKRIAEAGDVWEYIDPNKPPNPLHKPVQPTRPAPTINADGSPATLPSQQDLLQYNQDRSSYYKEIKEYRSLRDKLGQVEAHITKTIQQELLYHIKDKATVHDQVKTLQDLFSPTTSDMEYRVQKDYEAAKILHARRSNIEDWCNEFLTAYSRAKQLDLPEVHGFRAHKDLIRAIKQVDAAYAASASLDIFKAEEIWNSDRSKPIPQQSQLSTVLAEYLRYHRTTYSRKANIHGGTFGATINGQPSPYNNMKRLRDNENKPAKPCLCGDNHFWGQCPYIDTALQQRGFVVDPEKAKKIADFETKDSRGVLNKIREKNRRFKKYKTRDSSKHSKASDSDSIEIDAGDPLADHSSHEAYAVFSSAFNNQRAPQQYPLAHSWTLDPATDIHICNNPAEFNWKAPATDDDVVLAGGTETKIEAWGEVKLPLSTPNGIKTTALKRVALIQSFFTSLVSLSRLSSSNIHFDSGRNVLYRAVDDAREDVASLTRLGGHWLVVHRTQPPPIQSAQYAVFATNQRRPQYSAQPLKPRVLTKPQLHILMAHAGSDAIDHLAENVRGIQQPPTGSAPRTIDCEECSQNKAHQIISRRIKHKIGASRPFETVAIDIIKLDVIGYNGHRYVFHAFDLYTKFNFVYSIPKRDKETLLEVITRLDRTIKREFNTTVTFIIADDERGYGLTDDSAHSRSELHIRKSRMALQKGQARL</sequence>
<dbReference type="PROSITE" id="PS50994">
    <property type="entry name" value="INTEGRASE"/>
    <property type="match status" value="1"/>
</dbReference>
<reference evidence="4" key="1">
    <citation type="submission" date="2019-11" db="EMBL/GenBank/DDBJ databases">
        <title>Bipolaris sorokiniana Genome sequencing.</title>
        <authorList>
            <person name="Wang H."/>
        </authorList>
    </citation>
    <scope>NUCLEOTIDE SEQUENCE</scope>
</reference>
<feature type="compositionally biased region" description="Basic and acidic residues" evidence="2">
    <location>
        <begin position="348"/>
        <end position="359"/>
    </location>
</feature>
<feature type="domain" description="Integrase catalytic" evidence="3">
    <location>
        <begin position="615"/>
        <end position="724"/>
    </location>
</feature>
<proteinExistence type="predicted"/>
<dbReference type="GO" id="GO:0003723">
    <property type="term" value="F:RNA binding"/>
    <property type="evidence" value="ECO:0007669"/>
    <property type="project" value="UniProtKB-KW"/>
</dbReference>
<feature type="region of interest" description="Disordered" evidence="2">
    <location>
        <begin position="343"/>
        <end position="370"/>
    </location>
</feature>
<dbReference type="Proteomes" id="UP000624244">
    <property type="component" value="Unassembled WGS sequence"/>
</dbReference>
<evidence type="ECO:0000313" key="4">
    <source>
        <dbReference type="EMBL" id="KAF5844336.1"/>
    </source>
</evidence>
<dbReference type="GO" id="GO:0005634">
    <property type="term" value="C:nucleus"/>
    <property type="evidence" value="ECO:0007669"/>
    <property type="project" value="UniProtKB-ARBA"/>
</dbReference>
<dbReference type="GO" id="GO:0015074">
    <property type="term" value="P:DNA integration"/>
    <property type="evidence" value="ECO:0007669"/>
    <property type="project" value="InterPro"/>
</dbReference>